<evidence type="ECO:0000256" key="10">
    <source>
        <dbReference type="ARBA" id="ARBA00023136"/>
    </source>
</evidence>
<name>R7TQ28_CAPTE</name>
<evidence type="ECO:0000256" key="8">
    <source>
        <dbReference type="ARBA" id="ARBA00022989"/>
    </source>
</evidence>
<evidence type="ECO:0000256" key="2">
    <source>
        <dbReference type="ARBA" id="ARBA00004922"/>
    </source>
</evidence>
<dbReference type="PANTHER" id="PTHR48438">
    <property type="entry name" value="ALPHA-(1,3)-FUCOSYLTRANSFERASE C-RELATED"/>
    <property type="match status" value="1"/>
</dbReference>
<keyword evidence="5 12" id="KW-0808">Transferase</keyword>
<dbReference type="OrthoDB" id="427096at2759"/>
<evidence type="ECO:0000256" key="1">
    <source>
        <dbReference type="ARBA" id="ARBA00004323"/>
    </source>
</evidence>
<dbReference type="AlphaFoldDB" id="R7TQ28"/>
<dbReference type="EC" id="2.4.1.-" evidence="12"/>
<dbReference type="Gene3D" id="3.40.50.11660">
    <property type="entry name" value="Glycosyl transferase family 10, C-terminal domain"/>
    <property type="match status" value="1"/>
</dbReference>
<comment type="similarity">
    <text evidence="3 12">Belongs to the glycosyltransferase 10 family.</text>
</comment>
<evidence type="ECO:0000259" key="13">
    <source>
        <dbReference type="Pfam" id="PF00852"/>
    </source>
</evidence>
<sequence length="332" mass="39590">MDRCYKGKNPYLDPVYERCTYTNDKKMLPESDALLFRGRRMADIAAPHDQRRGNQYWVFWEFEPPYKVWWDANLTHFDGVFNMTATYSRDSDVPNMHYLDNICIPNAKKAKQLRKVDYTWKKTQGAPIVWFASVCITQSRREKYVKELQKHIKVDIYGDCGPKKCGSNKQATWPQDKCDEYAFHSNESYKFYLAFENSLCDDYVTEKLWKTIVPPLDTVPIVFGSVDYANILPRNSYIDVRDFASPKKLAAYIKHLDANDELYNQYLRNKHSLNCRLVQRYMPWHCRLCKNLHRMEGQKKVIYDLGRFWGSRRCQSPIDFHDNRRANWDFRQ</sequence>
<evidence type="ECO:0000313" key="17">
    <source>
        <dbReference type="Proteomes" id="UP000014760"/>
    </source>
</evidence>
<gene>
    <name evidence="15" type="ORF">CAPTEDRAFT_113412</name>
</gene>
<evidence type="ECO:0000256" key="6">
    <source>
        <dbReference type="ARBA" id="ARBA00022692"/>
    </source>
</evidence>
<evidence type="ECO:0000256" key="7">
    <source>
        <dbReference type="ARBA" id="ARBA00022968"/>
    </source>
</evidence>
<evidence type="ECO:0000313" key="15">
    <source>
        <dbReference type="EMBL" id="ELT95998.1"/>
    </source>
</evidence>
<dbReference type="EMBL" id="KB308952">
    <property type="protein sequence ID" value="ELT95998.1"/>
    <property type="molecule type" value="Genomic_DNA"/>
</dbReference>
<evidence type="ECO:0000256" key="4">
    <source>
        <dbReference type="ARBA" id="ARBA00022676"/>
    </source>
</evidence>
<evidence type="ECO:0000256" key="12">
    <source>
        <dbReference type="RuleBase" id="RU003832"/>
    </source>
</evidence>
<dbReference type="OMA" id="WNWSEVV"/>
<dbReference type="SUPFAM" id="SSF53756">
    <property type="entry name" value="UDP-Glycosyltransferase/glycogen phosphorylase"/>
    <property type="match status" value="1"/>
</dbReference>
<evidence type="ECO:0000259" key="14">
    <source>
        <dbReference type="Pfam" id="PF17039"/>
    </source>
</evidence>
<feature type="domain" description="Fucosyltransferase N-terminal" evidence="14">
    <location>
        <begin position="16"/>
        <end position="94"/>
    </location>
</feature>
<keyword evidence="11" id="KW-0325">Glycoprotein</keyword>
<dbReference type="GO" id="GO:0000139">
    <property type="term" value="C:Golgi membrane"/>
    <property type="evidence" value="ECO:0007669"/>
    <property type="project" value="UniProtKB-SubCell"/>
</dbReference>
<dbReference type="FunFam" id="3.40.50.11660:FF:000004">
    <property type="entry name" value="Glycoprotein 3-alpha-L-fucosyltransferase A"/>
    <property type="match status" value="1"/>
</dbReference>
<keyword evidence="6 12" id="KW-0812">Transmembrane</keyword>
<comment type="pathway">
    <text evidence="2">Protein modification; protein glycosylation.</text>
</comment>
<dbReference type="GO" id="GO:0008417">
    <property type="term" value="F:fucosyltransferase activity"/>
    <property type="evidence" value="ECO:0007669"/>
    <property type="project" value="InterPro"/>
</dbReference>
<keyword evidence="10" id="KW-0472">Membrane</keyword>
<dbReference type="EnsemblMetazoa" id="CapteT113412">
    <property type="protein sequence ID" value="CapteP113412"/>
    <property type="gene ID" value="CapteG113412"/>
</dbReference>
<reference evidence="16" key="3">
    <citation type="submission" date="2015-06" db="UniProtKB">
        <authorList>
            <consortium name="EnsemblMetazoa"/>
        </authorList>
    </citation>
    <scope>IDENTIFICATION</scope>
</reference>
<dbReference type="Pfam" id="PF00852">
    <property type="entry name" value="Glyco_transf_10"/>
    <property type="match status" value="1"/>
</dbReference>
<dbReference type="InterPro" id="IPR055270">
    <property type="entry name" value="Glyco_tran_10_C"/>
</dbReference>
<dbReference type="UniPathway" id="UPA00378"/>
<protein>
    <recommendedName>
        <fullName evidence="12">Fucosyltransferase</fullName>
        <ecNumber evidence="12">2.4.1.-</ecNumber>
    </recommendedName>
</protein>
<keyword evidence="17" id="KW-1185">Reference proteome</keyword>
<dbReference type="Pfam" id="PF17039">
    <property type="entry name" value="Glyco_tran_10_N"/>
    <property type="match status" value="1"/>
</dbReference>
<dbReference type="EMBL" id="AMQN01011577">
    <property type="status" value="NOT_ANNOTATED_CDS"/>
    <property type="molecule type" value="Genomic_DNA"/>
</dbReference>
<feature type="domain" description="Fucosyltransferase C-terminal" evidence="13">
    <location>
        <begin position="127"/>
        <end position="305"/>
    </location>
</feature>
<accession>R7TQ28</accession>
<dbReference type="PANTHER" id="PTHR48438:SF1">
    <property type="entry name" value="ALPHA-(1,3)-FUCOSYLTRANSFERASE C-RELATED"/>
    <property type="match status" value="1"/>
</dbReference>
<evidence type="ECO:0000256" key="5">
    <source>
        <dbReference type="ARBA" id="ARBA00022679"/>
    </source>
</evidence>
<evidence type="ECO:0000256" key="9">
    <source>
        <dbReference type="ARBA" id="ARBA00023034"/>
    </source>
</evidence>
<organism evidence="15">
    <name type="scientific">Capitella teleta</name>
    <name type="common">Polychaete worm</name>
    <dbReference type="NCBI Taxonomy" id="283909"/>
    <lineage>
        <taxon>Eukaryota</taxon>
        <taxon>Metazoa</taxon>
        <taxon>Spiralia</taxon>
        <taxon>Lophotrochozoa</taxon>
        <taxon>Annelida</taxon>
        <taxon>Polychaeta</taxon>
        <taxon>Sedentaria</taxon>
        <taxon>Scolecida</taxon>
        <taxon>Capitellidae</taxon>
        <taxon>Capitella</taxon>
    </lineage>
</organism>
<keyword evidence="9 12" id="KW-0333">Golgi apparatus</keyword>
<reference evidence="17" key="1">
    <citation type="submission" date="2012-12" db="EMBL/GenBank/DDBJ databases">
        <authorList>
            <person name="Hellsten U."/>
            <person name="Grimwood J."/>
            <person name="Chapman J.A."/>
            <person name="Shapiro H."/>
            <person name="Aerts A."/>
            <person name="Otillar R.P."/>
            <person name="Terry A.Y."/>
            <person name="Boore J.L."/>
            <person name="Simakov O."/>
            <person name="Marletaz F."/>
            <person name="Cho S.-J."/>
            <person name="Edsinger-Gonzales E."/>
            <person name="Havlak P."/>
            <person name="Kuo D.-H."/>
            <person name="Larsson T."/>
            <person name="Lv J."/>
            <person name="Arendt D."/>
            <person name="Savage R."/>
            <person name="Osoegawa K."/>
            <person name="de Jong P."/>
            <person name="Lindberg D.R."/>
            <person name="Seaver E.C."/>
            <person name="Weisblat D.A."/>
            <person name="Putnam N.H."/>
            <person name="Grigoriev I.V."/>
            <person name="Rokhsar D.S."/>
        </authorList>
    </citation>
    <scope>NUCLEOTIDE SEQUENCE</scope>
    <source>
        <strain evidence="17">I ESC-2004</strain>
    </source>
</reference>
<dbReference type="HOGENOM" id="CLU_032075_3_0_1"/>
<reference evidence="15 17" key="2">
    <citation type="journal article" date="2013" name="Nature">
        <title>Insights into bilaterian evolution from three spiralian genomes.</title>
        <authorList>
            <person name="Simakov O."/>
            <person name="Marletaz F."/>
            <person name="Cho S.J."/>
            <person name="Edsinger-Gonzales E."/>
            <person name="Havlak P."/>
            <person name="Hellsten U."/>
            <person name="Kuo D.H."/>
            <person name="Larsson T."/>
            <person name="Lv J."/>
            <person name="Arendt D."/>
            <person name="Savage R."/>
            <person name="Osoegawa K."/>
            <person name="de Jong P."/>
            <person name="Grimwood J."/>
            <person name="Chapman J.A."/>
            <person name="Shapiro H."/>
            <person name="Aerts A."/>
            <person name="Otillar R.P."/>
            <person name="Terry A.Y."/>
            <person name="Boore J.L."/>
            <person name="Grigoriev I.V."/>
            <person name="Lindberg D.R."/>
            <person name="Seaver E.C."/>
            <person name="Weisblat D.A."/>
            <person name="Putnam N.H."/>
            <person name="Rokhsar D.S."/>
        </authorList>
    </citation>
    <scope>NUCLEOTIDE SEQUENCE</scope>
    <source>
        <strain evidence="15 17">I ESC-2004</strain>
    </source>
</reference>
<dbReference type="GO" id="GO:0032580">
    <property type="term" value="C:Golgi cisterna membrane"/>
    <property type="evidence" value="ECO:0007669"/>
    <property type="project" value="UniProtKB-SubCell"/>
</dbReference>
<comment type="subcellular location">
    <subcellularLocation>
        <location evidence="1">Golgi apparatus membrane</location>
        <topology evidence="1">Single-pass type II membrane protein</topology>
    </subcellularLocation>
    <subcellularLocation>
        <location evidence="12">Golgi apparatus</location>
        <location evidence="12">Golgi stack membrane</location>
        <topology evidence="12">Single-pass type II membrane protein</topology>
    </subcellularLocation>
</comment>
<proteinExistence type="inferred from homology"/>
<evidence type="ECO:0000256" key="11">
    <source>
        <dbReference type="ARBA" id="ARBA00023180"/>
    </source>
</evidence>
<dbReference type="InterPro" id="IPR001503">
    <property type="entry name" value="Glyco_trans_10"/>
</dbReference>
<evidence type="ECO:0000256" key="3">
    <source>
        <dbReference type="ARBA" id="ARBA00008919"/>
    </source>
</evidence>
<keyword evidence="7" id="KW-0735">Signal-anchor</keyword>
<dbReference type="InterPro" id="IPR038577">
    <property type="entry name" value="GT10-like_C_sf"/>
</dbReference>
<keyword evidence="8" id="KW-1133">Transmembrane helix</keyword>
<dbReference type="InterPro" id="IPR031481">
    <property type="entry name" value="Glyco_tran_10_N"/>
</dbReference>
<evidence type="ECO:0000313" key="16">
    <source>
        <dbReference type="EnsemblMetazoa" id="CapteP113412"/>
    </source>
</evidence>
<keyword evidence="4 12" id="KW-0328">Glycosyltransferase</keyword>
<dbReference type="Proteomes" id="UP000014760">
    <property type="component" value="Unassembled WGS sequence"/>
</dbReference>